<evidence type="ECO:0000313" key="2">
    <source>
        <dbReference type="EMBL" id="OOO79345.1"/>
    </source>
</evidence>
<dbReference type="AlphaFoldDB" id="A0A1S9J8W5"/>
<reference evidence="2" key="1">
    <citation type="submission" date="2017-02" db="EMBL/GenBank/DDBJ databases">
        <title>Shigella draft genomes.</title>
        <authorList>
            <person name="Weis A.M."/>
            <person name="Weimer B.C."/>
            <person name="Gilpin B."/>
        </authorList>
    </citation>
    <scope>NUCLEOTIDE SEQUENCE [LARGE SCALE GENOMIC DNA]</scope>
    <source>
        <strain evidence="2">BCW_4868</strain>
    </source>
</reference>
<accession>A0A1S9J8W5</accession>
<organism evidence="2">
    <name type="scientific">Shigella boydii</name>
    <dbReference type="NCBI Taxonomy" id="621"/>
    <lineage>
        <taxon>Bacteria</taxon>
        <taxon>Pseudomonadati</taxon>
        <taxon>Pseudomonadota</taxon>
        <taxon>Gammaproteobacteria</taxon>
        <taxon>Enterobacterales</taxon>
        <taxon>Enterobacteriaceae</taxon>
        <taxon>Shigella</taxon>
    </lineage>
</organism>
<proteinExistence type="predicted"/>
<feature type="region of interest" description="Disordered" evidence="1">
    <location>
        <begin position="23"/>
        <end position="47"/>
    </location>
</feature>
<sequence length="47" mass="5626">MCSRRMRRERLIRPTKLCKFNTLQESNRPDRRSTSDGVTFVIDPPLF</sequence>
<gene>
    <name evidence="2" type="ORF">AJR17_015510</name>
</gene>
<dbReference type="GO" id="GO:0016740">
    <property type="term" value="F:transferase activity"/>
    <property type="evidence" value="ECO:0007669"/>
    <property type="project" value="UniProtKB-KW"/>
</dbReference>
<protein>
    <submittedName>
        <fullName evidence="2">Phosphopantetheinyl transferase</fullName>
    </submittedName>
</protein>
<dbReference type="Proteomes" id="UP000868349">
    <property type="component" value="Unassembled WGS sequence"/>
</dbReference>
<name>A0A1S9J8W5_SHIBO</name>
<dbReference type="EMBL" id="MSJS02000068">
    <property type="protein sequence ID" value="OOO79345.1"/>
    <property type="molecule type" value="Genomic_DNA"/>
</dbReference>
<comment type="caution">
    <text evidence="2">The sequence shown here is derived from an EMBL/GenBank/DDBJ whole genome shotgun (WGS) entry which is preliminary data.</text>
</comment>
<evidence type="ECO:0000256" key="1">
    <source>
        <dbReference type="SAM" id="MobiDB-lite"/>
    </source>
</evidence>
<keyword evidence="2" id="KW-0808">Transferase</keyword>